<evidence type="ECO:0000256" key="1">
    <source>
        <dbReference type="SAM" id="Phobius"/>
    </source>
</evidence>
<reference evidence="2 3" key="1">
    <citation type="submission" date="2019-08" db="EMBL/GenBank/DDBJ databases">
        <title>In-depth cultivation of the pig gut microbiome towards novel bacterial diversity and tailored functional studies.</title>
        <authorList>
            <person name="Wylensek D."/>
            <person name="Hitch T.C.A."/>
            <person name="Clavel T."/>
        </authorList>
    </citation>
    <scope>NUCLEOTIDE SEQUENCE [LARGE SCALE GENOMIC DNA]</scope>
    <source>
        <strain evidence="2 3">BSM-380-WT-5A</strain>
    </source>
</reference>
<organism evidence="2 3">
    <name type="scientific">Oliverpabstia intestinalis</name>
    <dbReference type="NCBI Taxonomy" id="2606633"/>
    <lineage>
        <taxon>Bacteria</taxon>
        <taxon>Bacillati</taxon>
        <taxon>Bacillota</taxon>
        <taxon>Clostridia</taxon>
        <taxon>Lachnospirales</taxon>
        <taxon>Lachnospiraceae</taxon>
        <taxon>Oliverpabstia</taxon>
    </lineage>
</organism>
<keyword evidence="1" id="KW-0472">Membrane</keyword>
<dbReference type="AlphaFoldDB" id="A0A7X2P3A6"/>
<accession>A0A7X2P3A6</accession>
<evidence type="ECO:0000313" key="3">
    <source>
        <dbReference type="Proteomes" id="UP000440513"/>
    </source>
</evidence>
<keyword evidence="1" id="KW-0812">Transmembrane</keyword>
<keyword evidence="1" id="KW-1133">Transmembrane helix</keyword>
<comment type="caution">
    <text evidence="2">The sequence shown here is derived from an EMBL/GenBank/DDBJ whole genome shotgun (WGS) entry which is preliminary data.</text>
</comment>
<dbReference type="RefSeq" id="WP_154432314.1">
    <property type="nucleotide sequence ID" value="NZ_VUMS01000013.1"/>
</dbReference>
<evidence type="ECO:0000313" key="2">
    <source>
        <dbReference type="EMBL" id="MST66733.1"/>
    </source>
</evidence>
<feature type="transmembrane region" description="Helical" evidence="1">
    <location>
        <begin position="42"/>
        <end position="61"/>
    </location>
</feature>
<name>A0A7X2P3A6_9FIRM</name>
<protein>
    <submittedName>
        <fullName evidence="2">Uncharacterized protein</fullName>
    </submittedName>
</protein>
<sequence>MEQKRYESDMTPKEKRELERKKLKQMTAGQKLEYIWAYYKPHMAVALGIILLIVFIGQMIYRSQFDTVFYAAIINGTAGDGEVLAEDFKNYTGDTDKYHEYTIDNSMYLMKDQEDYQMVMKLSTIIGAQQVDVLIAPEYKFQEYVEQDGFYPMSELLTDKQQEAYKDDLTGYGLHVGDSKVLQSFGVDEDSYMGVLVYSDHLDEAKSFITYIMGDGNTPDENEGGQK</sequence>
<dbReference type="EMBL" id="VUMS01000013">
    <property type="protein sequence ID" value="MST66733.1"/>
    <property type="molecule type" value="Genomic_DNA"/>
</dbReference>
<proteinExistence type="predicted"/>
<dbReference type="Proteomes" id="UP000440513">
    <property type="component" value="Unassembled WGS sequence"/>
</dbReference>
<keyword evidence="3" id="KW-1185">Reference proteome</keyword>
<gene>
    <name evidence="2" type="ORF">FYJ57_08300</name>
</gene>